<reference evidence="2" key="1">
    <citation type="journal article" date="2021" name="PeerJ">
        <title>Extensive microbial diversity within the chicken gut microbiome revealed by metagenomics and culture.</title>
        <authorList>
            <person name="Gilroy R."/>
            <person name="Ravi A."/>
            <person name="Getino M."/>
            <person name="Pursley I."/>
            <person name="Horton D.L."/>
            <person name="Alikhan N.F."/>
            <person name="Baker D."/>
            <person name="Gharbi K."/>
            <person name="Hall N."/>
            <person name="Watson M."/>
            <person name="Adriaenssens E.M."/>
            <person name="Foster-Nyarko E."/>
            <person name="Jarju S."/>
            <person name="Secka A."/>
            <person name="Antonio M."/>
            <person name="Oren A."/>
            <person name="Chaudhuri R.R."/>
            <person name="La Ragione R."/>
            <person name="Hildebrand F."/>
            <person name="Pallen M.J."/>
        </authorList>
    </citation>
    <scope>NUCLEOTIDE SEQUENCE</scope>
    <source>
        <strain evidence="2">Gambia11-129</strain>
    </source>
</reference>
<keyword evidence="1" id="KW-0812">Transmembrane</keyword>
<dbReference type="AlphaFoldDB" id="A0A9D1PTH0"/>
<name>A0A9D1PTH0_9SPIO</name>
<sequence length="294" mass="32916">MSESNKTVKLVITSVIISAVVLGIFTVIFSLYMVPNLGITDSQIYSVLMKLFPIVIGLILIEVGIMIARRNRKIEKNEEDRLPENQYVDVSSNDPAKEVVREVVKEVPVEVIKEVEKEVPVEVIKEVVREIPVEVVKEVPVEVEKIVQTEAEPVIKEIVKEVPIEVVKEVVIEKPVEKIVEVEKTVEVPVESAYSAVQERSFDFRSALSEEIKNAKESGYSLSVCALKSADEQKITAEIGNTLNFTEDGITYVILPFYNKSEADSSMRAFNADCVEYNGQNEEKLISQAKKAAR</sequence>
<accession>A0A9D1PTH0</accession>
<evidence type="ECO:0000313" key="2">
    <source>
        <dbReference type="EMBL" id="HIV99426.1"/>
    </source>
</evidence>
<keyword evidence="1" id="KW-0472">Membrane</keyword>
<feature type="transmembrane region" description="Helical" evidence="1">
    <location>
        <begin position="12"/>
        <end position="32"/>
    </location>
</feature>
<keyword evidence="1" id="KW-1133">Transmembrane helix</keyword>
<proteinExistence type="predicted"/>
<reference evidence="2" key="2">
    <citation type="submission" date="2021-04" db="EMBL/GenBank/DDBJ databases">
        <authorList>
            <person name="Gilroy R."/>
        </authorList>
    </citation>
    <scope>NUCLEOTIDE SEQUENCE</scope>
    <source>
        <strain evidence="2">Gambia11-129</strain>
    </source>
</reference>
<feature type="transmembrane region" description="Helical" evidence="1">
    <location>
        <begin position="44"/>
        <end position="68"/>
    </location>
</feature>
<organism evidence="2 3">
    <name type="scientific">Candidatus Ornithospirochaeta avicola</name>
    <dbReference type="NCBI Taxonomy" id="2840896"/>
    <lineage>
        <taxon>Bacteria</taxon>
        <taxon>Pseudomonadati</taxon>
        <taxon>Spirochaetota</taxon>
        <taxon>Spirochaetia</taxon>
        <taxon>Spirochaetales</taxon>
        <taxon>Spirochaetaceae</taxon>
        <taxon>Spirochaetaceae incertae sedis</taxon>
        <taxon>Candidatus Ornithospirochaeta</taxon>
    </lineage>
</organism>
<dbReference type="Proteomes" id="UP000823936">
    <property type="component" value="Unassembled WGS sequence"/>
</dbReference>
<gene>
    <name evidence="2" type="ORF">IAB12_06605</name>
</gene>
<evidence type="ECO:0000256" key="1">
    <source>
        <dbReference type="SAM" id="Phobius"/>
    </source>
</evidence>
<evidence type="ECO:0000313" key="3">
    <source>
        <dbReference type="Proteomes" id="UP000823936"/>
    </source>
</evidence>
<protein>
    <submittedName>
        <fullName evidence="2">Uncharacterized protein</fullName>
    </submittedName>
</protein>
<comment type="caution">
    <text evidence="2">The sequence shown here is derived from an EMBL/GenBank/DDBJ whole genome shotgun (WGS) entry which is preliminary data.</text>
</comment>
<dbReference type="EMBL" id="DXHU01000023">
    <property type="protein sequence ID" value="HIV99426.1"/>
    <property type="molecule type" value="Genomic_DNA"/>
</dbReference>